<dbReference type="SUPFAM" id="SSF48726">
    <property type="entry name" value="Immunoglobulin"/>
    <property type="match status" value="3"/>
</dbReference>
<dbReference type="InterPro" id="IPR003598">
    <property type="entry name" value="Ig_sub2"/>
</dbReference>
<evidence type="ECO:0000313" key="4">
    <source>
        <dbReference type="Proteomes" id="UP001054945"/>
    </source>
</evidence>
<dbReference type="GO" id="GO:0048468">
    <property type="term" value="P:cell development"/>
    <property type="evidence" value="ECO:0007669"/>
    <property type="project" value="UniProtKB-ARBA"/>
</dbReference>
<name>A0AAV4QG51_CAEEX</name>
<dbReference type="PANTHER" id="PTHR10075:SF101">
    <property type="entry name" value="ZWEI IG DOMAIN PROTEIN ZIG-3"/>
    <property type="match status" value="1"/>
</dbReference>
<dbReference type="InterPro" id="IPR013783">
    <property type="entry name" value="Ig-like_fold"/>
</dbReference>
<reference evidence="3 4" key="1">
    <citation type="submission" date="2021-06" db="EMBL/GenBank/DDBJ databases">
        <title>Caerostris extrusa draft genome.</title>
        <authorList>
            <person name="Kono N."/>
            <person name="Arakawa K."/>
        </authorList>
    </citation>
    <scope>NUCLEOTIDE SEQUENCE [LARGE SCALE GENOMIC DNA]</scope>
</reference>
<organism evidence="3 4">
    <name type="scientific">Caerostris extrusa</name>
    <name type="common">Bark spider</name>
    <name type="synonym">Caerostris bankana</name>
    <dbReference type="NCBI Taxonomy" id="172846"/>
    <lineage>
        <taxon>Eukaryota</taxon>
        <taxon>Metazoa</taxon>
        <taxon>Ecdysozoa</taxon>
        <taxon>Arthropoda</taxon>
        <taxon>Chelicerata</taxon>
        <taxon>Arachnida</taxon>
        <taxon>Araneae</taxon>
        <taxon>Araneomorphae</taxon>
        <taxon>Entelegynae</taxon>
        <taxon>Araneoidea</taxon>
        <taxon>Araneidae</taxon>
        <taxon>Caerostris</taxon>
    </lineage>
</organism>
<comment type="caution">
    <text evidence="3">The sequence shown here is derived from an EMBL/GenBank/DDBJ whole genome shotgun (WGS) entry which is preliminary data.</text>
</comment>
<protein>
    <submittedName>
        <fullName evidence="3">Titin</fullName>
    </submittedName>
</protein>
<dbReference type="SMART" id="SM00409">
    <property type="entry name" value="IG"/>
    <property type="match status" value="2"/>
</dbReference>
<gene>
    <name evidence="3" type="primary">TTN_0</name>
    <name evidence="3" type="ORF">CEXT_337731</name>
</gene>
<accession>A0AAV4QG51</accession>
<proteinExistence type="predicted"/>
<dbReference type="PANTHER" id="PTHR10075">
    <property type="entry name" value="BASIGIN RELATED"/>
    <property type="match status" value="1"/>
</dbReference>
<evidence type="ECO:0000313" key="3">
    <source>
        <dbReference type="EMBL" id="GIY09038.1"/>
    </source>
</evidence>
<dbReference type="Gene3D" id="2.60.40.10">
    <property type="entry name" value="Immunoglobulins"/>
    <property type="match status" value="4"/>
</dbReference>
<dbReference type="FunFam" id="2.60.40.10:FF:000333">
    <property type="entry name" value="Down syndrome cell adhesion molecule"/>
    <property type="match status" value="1"/>
</dbReference>
<dbReference type="Proteomes" id="UP001054945">
    <property type="component" value="Unassembled WGS sequence"/>
</dbReference>
<dbReference type="EMBL" id="BPLR01006326">
    <property type="protein sequence ID" value="GIY09038.1"/>
    <property type="molecule type" value="Genomic_DNA"/>
</dbReference>
<dbReference type="AlphaFoldDB" id="A0AAV4QG51"/>
<sequence length="328" mass="36198">MMAIYIPHYTTVFNSFGELQRYAWVLILLLQIRCTCSGNVRFETGSEVSVLILDPVKIVDSGNYTCSATNKDGSDKFVTLLSVKASPNWLEQPTDIVTFVGASIENRCIASGFPQPQITWKKITEAPKVKNFHFDDNIKEGDPASVICLATSTIKPVKFHWHKNNQPISSSNNNIRIDDGAIHSVLVFNSVTPSDDGNYTCIAVTSEGQDKFTAHLSVKDISEFINLKPIKGSEEEFDNGKLNLVDVSELDSGLYECIADNGIPPSIRSNFSIVIRASPKWIDQPSDIITTAGDTVVVRCIASGSPEPRILWKKKNGKPKVSELVLYL</sequence>
<feature type="domain" description="Ig-like" evidence="2">
    <location>
        <begin position="279"/>
        <end position="328"/>
    </location>
</feature>
<keyword evidence="1" id="KW-0393">Immunoglobulin domain</keyword>
<evidence type="ECO:0000256" key="1">
    <source>
        <dbReference type="ARBA" id="ARBA00023319"/>
    </source>
</evidence>
<dbReference type="InterPro" id="IPR007110">
    <property type="entry name" value="Ig-like_dom"/>
</dbReference>
<dbReference type="Pfam" id="PF13927">
    <property type="entry name" value="Ig_3"/>
    <property type="match status" value="1"/>
</dbReference>
<dbReference type="InterPro" id="IPR036179">
    <property type="entry name" value="Ig-like_dom_sf"/>
</dbReference>
<evidence type="ECO:0000259" key="2">
    <source>
        <dbReference type="PROSITE" id="PS50835"/>
    </source>
</evidence>
<feature type="domain" description="Ig-like" evidence="2">
    <location>
        <begin position="127"/>
        <end position="217"/>
    </location>
</feature>
<dbReference type="PROSITE" id="PS50835">
    <property type="entry name" value="IG_LIKE"/>
    <property type="match status" value="2"/>
</dbReference>
<keyword evidence="4" id="KW-1185">Reference proteome</keyword>
<dbReference type="SMART" id="SM00408">
    <property type="entry name" value="IGc2"/>
    <property type="match status" value="1"/>
</dbReference>
<dbReference type="InterPro" id="IPR003599">
    <property type="entry name" value="Ig_sub"/>
</dbReference>